<proteinExistence type="predicted"/>
<evidence type="ECO:0000313" key="1">
    <source>
        <dbReference type="EMBL" id="MBB6448963.1"/>
    </source>
</evidence>
<organism evidence="1 2">
    <name type="scientific">Geomicrobium halophilum</name>
    <dbReference type="NCBI Taxonomy" id="549000"/>
    <lineage>
        <taxon>Bacteria</taxon>
        <taxon>Bacillati</taxon>
        <taxon>Bacillota</taxon>
        <taxon>Bacilli</taxon>
        <taxon>Bacillales</taxon>
        <taxon>Geomicrobium</taxon>
    </lineage>
</organism>
<dbReference type="Pfam" id="PF13072">
    <property type="entry name" value="MciZ"/>
    <property type="match status" value="1"/>
</dbReference>
<dbReference type="Proteomes" id="UP000568839">
    <property type="component" value="Unassembled WGS sequence"/>
</dbReference>
<comment type="caution">
    <text evidence="1">The sequence shown here is derived from an EMBL/GenBank/DDBJ whole genome shotgun (WGS) entry which is preliminary data.</text>
</comment>
<dbReference type="RefSeq" id="WP_184402900.1">
    <property type="nucleotide sequence ID" value="NZ_JACHHJ010000001.1"/>
</dbReference>
<keyword evidence="2" id="KW-1185">Reference proteome</keyword>
<gene>
    <name evidence="1" type="ORF">HNR44_000912</name>
</gene>
<dbReference type="InterPro" id="IPR025177">
    <property type="entry name" value="MciZ"/>
</dbReference>
<accession>A0A841PX37</accession>
<evidence type="ECO:0000313" key="2">
    <source>
        <dbReference type="Proteomes" id="UP000568839"/>
    </source>
</evidence>
<name>A0A841PX37_9BACL</name>
<dbReference type="AlphaFoldDB" id="A0A841PX37"/>
<reference evidence="1 2" key="1">
    <citation type="submission" date="2020-08" db="EMBL/GenBank/DDBJ databases">
        <title>Genomic Encyclopedia of Type Strains, Phase IV (KMG-IV): sequencing the most valuable type-strain genomes for metagenomic binning, comparative biology and taxonomic classification.</title>
        <authorList>
            <person name="Goeker M."/>
        </authorList>
    </citation>
    <scope>NUCLEOTIDE SEQUENCE [LARGE SCALE GENOMIC DNA]</scope>
    <source>
        <strain evidence="1 2">DSM 21769</strain>
    </source>
</reference>
<protein>
    <recommendedName>
        <fullName evidence="3">Z-ring formation inhibitor MciZ</fullName>
    </recommendedName>
</protein>
<evidence type="ECO:0008006" key="3">
    <source>
        <dbReference type="Google" id="ProtNLM"/>
    </source>
</evidence>
<sequence>MKIYRSPDKLVIQGKAWEVMHMLKFYRKHYPTLQALTDDTNHKKG</sequence>
<dbReference type="EMBL" id="JACHHJ010000001">
    <property type="protein sequence ID" value="MBB6448963.1"/>
    <property type="molecule type" value="Genomic_DNA"/>
</dbReference>